<dbReference type="Pfam" id="PF00772">
    <property type="entry name" value="DnaB"/>
    <property type="match status" value="1"/>
</dbReference>
<dbReference type="InterPro" id="IPR036185">
    <property type="entry name" value="DNA_heli_DnaB-like_N_sf"/>
</dbReference>
<dbReference type="InterPro" id="IPR016136">
    <property type="entry name" value="DNA_helicase_N/primase_C"/>
</dbReference>
<evidence type="ECO:0000256" key="3">
    <source>
        <dbReference type="SAM" id="MobiDB-lite"/>
    </source>
</evidence>
<keyword evidence="6" id="KW-1185">Reference proteome</keyword>
<feature type="domain" description="DNA helicase DnaB-like N-terminal" evidence="4">
    <location>
        <begin position="21"/>
        <end position="90"/>
    </location>
</feature>
<feature type="compositionally biased region" description="Pro residues" evidence="3">
    <location>
        <begin position="1"/>
        <end position="11"/>
    </location>
</feature>
<feature type="region of interest" description="Disordered" evidence="3">
    <location>
        <begin position="1"/>
        <end position="27"/>
    </location>
</feature>
<evidence type="ECO:0000256" key="1">
    <source>
        <dbReference type="ARBA" id="ARBA00022705"/>
    </source>
</evidence>
<gene>
    <name evidence="5" type="ORF">RM844_09650</name>
</gene>
<keyword evidence="1" id="KW-0235">DNA replication</keyword>
<comment type="caution">
    <text evidence="5">The sequence shown here is derived from an EMBL/GenBank/DDBJ whole genome shotgun (WGS) entry which is preliminary data.</text>
</comment>
<dbReference type="Proteomes" id="UP001183410">
    <property type="component" value="Unassembled WGS sequence"/>
</dbReference>
<proteinExistence type="predicted"/>
<dbReference type="SUPFAM" id="SSF48024">
    <property type="entry name" value="N-terminal domain of DnaB helicase"/>
    <property type="match status" value="1"/>
</dbReference>
<name>A0ABU2JNJ0_9ACTN</name>
<reference evidence="6" key="1">
    <citation type="submission" date="2023-07" db="EMBL/GenBank/DDBJ databases">
        <title>30 novel species of actinomycetes from the DSMZ collection.</title>
        <authorList>
            <person name="Nouioui I."/>
        </authorList>
    </citation>
    <scope>NUCLEOTIDE SEQUENCE [LARGE SCALE GENOMIC DNA]</scope>
    <source>
        <strain evidence="6">DSM 44915</strain>
    </source>
</reference>
<evidence type="ECO:0000259" key="4">
    <source>
        <dbReference type="Pfam" id="PF00772"/>
    </source>
</evidence>
<dbReference type="RefSeq" id="WP_311666591.1">
    <property type="nucleotide sequence ID" value="NZ_JAVREO010000005.1"/>
</dbReference>
<sequence length="189" mass="21259">MGHHWPPPRPPARTHHTRRQSPTQQDDEAHFLDSLASHPQHIPAVTRRLHPDDLTNPRHQLLYRSLAALHHCSEPIDPLTLAWEARHHGAPAHHLTIDHITTPTTDDPHQRDDRLLQAAFQRAASDVAHAIKALTADSTFPEGALIAAMELAFQPLIQLHHRWRTPSRPVQQLRAGPTVSERGMRGQAA</sequence>
<dbReference type="EMBL" id="JAVREO010000005">
    <property type="protein sequence ID" value="MDT0266560.1"/>
    <property type="molecule type" value="Genomic_DNA"/>
</dbReference>
<evidence type="ECO:0000313" key="6">
    <source>
        <dbReference type="Proteomes" id="UP001183410"/>
    </source>
</evidence>
<protein>
    <submittedName>
        <fullName evidence="5">DnaB-like helicase N-terminal domain-containing protein</fullName>
    </submittedName>
</protein>
<dbReference type="Gene3D" id="1.10.860.10">
    <property type="entry name" value="DNAb Helicase, Chain A"/>
    <property type="match status" value="1"/>
</dbReference>
<keyword evidence="2" id="KW-0238">DNA-binding</keyword>
<feature type="region of interest" description="Disordered" evidence="3">
    <location>
        <begin position="166"/>
        <end position="189"/>
    </location>
</feature>
<organism evidence="5 6">
    <name type="scientific">Streptomyces chisholmiae</name>
    <dbReference type="NCBI Taxonomy" id="3075540"/>
    <lineage>
        <taxon>Bacteria</taxon>
        <taxon>Bacillati</taxon>
        <taxon>Actinomycetota</taxon>
        <taxon>Actinomycetes</taxon>
        <taxon>Kitasatosporales</taxon>
        <taxon>Streptomycetaceae</taxon>
        <taxon>Streptomyces</taxon>
    </lineage>
</organism>
<dbReference type="InterPro" id="IPR007693">
    <property type="entry name" value="DNA_helicase_DnaB-like_N"/>
</dbReference>
<evidence type="ECO:0000256" key="2">
    <source>
        <dbReference type="ARBA" id="ARBA00023125"/>
    </source>
</evidence>
<evidence type="ECO:0000313" key="5">
    <source>
        <dbReference type="EMBL" id="MDT0266560.1"/>
    </source>
</evidence>
<accession>A0ABU2JNJ0</accession>